<feature type="domain" description="S1 motif" evidence="6">
    <location>
        <begin position="43"/>
        <end position="112"/>
    </location>
</feature>
<keyword evidence="8" id="KW-1185">Reference proteome</keyword>
<evidence type="ECO:0000256" key="1">
    <source>
        <dbReference type="ARBA" id="ARBA00001946"/>
    </source>
</evidence>
<dbReference type="NCBIfam" id="TIGR00757">
    <property type="entry name" value="RNaseEG"/>
    <property type="match status" value="1"/>
</dbReference>
<dbReference type="SUPFAM" id="SSF50249">
    <property type="entry name" value="Nucleic acid-binding proteins"/>
    <property type="match status" value="1"/>
</dbReference>
<dbReference type="InterPro" id="IPR004659">
    <property type="entry name" value="RNase_E/G"/>
</dbReference>
<evidence type="ECO:0000256" key="5">
    <source>
        <dbReference type="ARBA" id="ARBA00022884"/>
    </source>
</evidence>
<dbReference type="GO" id="GO:0016787">
    <property type="term" value="F:hydrolase activity"/>
    <property type="evidence" value="ECO:0007669"/>
    <property type="project" value="UniProtKB-KW"/>
</dbReference>
<keyword evidence="5" id="KW-0694">RNA-binding</keyword>
<dbReference type="HOGENOM" id="CLU_003468_5_3_0"/>
<dbReference type="InterPro" id="IPR019307">
    <property type="entry name" value="RNA-bd_AU-1/RNase_E/G"/>
</dbReference>
<dbReference type="GO" id="GO:0046872">
    <property type="term" value="F:metal ion binding"/>
    <property type="evidence" value="ECO:0007669"/>
    <property type="project" value="UniProtKB-KW"/>
</dbReference>
<dbReference type="PANTHER" id="PTHR30001:SF0">
    <property type="entry name" value="RIBONUCLEASE G"/>
    <property type="match status" value="1"/>
</dbReference>
<dbReference type="STRING" id="926567.TheveDRAFT_0563"/>
<dbReference type="Gene3D" id="2.40.50.140">
    <property type="entry name" value="Nucleic acid-binding proteins"/>
    <property type="match status" value="1"/>
</dbReference>
<dbReference type="InterPro" id="IPR012340">
    <property type="entry name" value="NA-bd_OB-fold"/>
</dbReference>
<evidence type="ECO:0000256" key="3">
    <source>
        <dbReference type="ARBA" id="ARBA00022801"/>
    </source>
</evidence>
<dbReference type="CDD" id="cd04453">
    <property type="entry name" value="S1_RNase_E"/>
    <property type="match status" value="1"/>
</dbReference>
<keyword evidence="2" id="KW-0479">Metal-binding</keyword>
<keyword evidence="3" id="KW-0378">Hydrolase</keyword>
<dbReference type="PANTHER" id="PTHR30001">
    <property type="entry name" value="RIBONUCLEASE"/>
    <property type="match status" value="1"/>
</dbReference>
<dbReference type="GO" id="GO:0005737">
    <property type="term" value="C:cytoplasm"/>
    <property type="evidence" value="ECO:0007669"/>
    <property type="project" value="TreeGrafter"/>
</dbReference>
<gene>
    <name evidence="7" type="ORF">TheveDRAFT_0563</name>
</gene>
<proteinExistence type="predicted"/>
<evidence type="ECO:0000256" key="4">
    <source>
        <dbReference type="ARBA" id="ARBA00022842"/>
    </source>
</evidence>
<dbReference type="RefSeq" id="WP_006583218.1">
    <property type="nucleotide sequence ID" value="NZ_CM001377.1"/>
</dbReference>
<protein>
    <submittedName>
        <fullName evidence="7">Ribonuclease, Rne/Rng family</fullName>
    </submittedName>
</protein>
<dbReference type="GO" id="GO:0004540">
    <property type="term" value="F:RNA nuclease activity"/>
    <property type="evidence" value="ECO:0007669"/>
    <property type="project" value="InterPro"/>
</dbReference>
<accession>H0UQH0</accession>
<dbReference type="Proteomes" id="UP000005730">
    <property type="component" value="Chromosome"/>
</dbReference>
<dbReference type="Pfam" id="PF10150">
    <property type="entry name" value="RNase_E_G"/>
    <property type="match status" value="1"/>
</dbReference>
<evidence type="ECO:0000313" key="7">
    <source>
        <dbReference type="EMBL" id="EHM09724.1"/>
    </source>
</evidence>
<dbReference type="AlphaFoldDB" id="H0UQH0"/>
<dbReference type="eggNOG" id="COG1530">
    <property type="taxonomic scope" value="Bacteria"/>
</dbReference>
<keyword evidence="4" id="KW-0460">Magnesium</keyword>
<dbReference type="GO" id="GO:0006364">
    <property type="term" value="P:rRNA processing"/>
    <property type="evidence" value="ECO:0007669"/>
    <property type="project" value="TreeGrafter"/>
</dbReference>
<name>H0UQH0_9BACT</name>
<dbReference type="EMBL" id="CM001377">
    <property type="protein sequence ID" value="EHM09724.1"/>
    <property type="molecule type" value="Genomic_DNA"/>
</dbReference>
<comment type="cofactor">
    <cofactor evidence="1">
        <name>Mg(2+)</name>
        <dbReference type="ChEBI" id="CHEBI:18420"/>
    </cofactor>
</comment>
<organism evidence="7 8">
    <name type="scientific">Thermanaerovibrio velox DSM 12556</name>
    <dbReference type="NCBI Taxonomy" id="926567"/>
    <lineage>
        <taxon>Bacteria</taxon>
        <taxon>Thermotogati</taxon>
        <taxon>Synergistota</taxon>
        <taxon>Synergistia</taxon>
        <taxon>Synergistales</taxon>
        <taxon>Synergistaceae</taxon>
        <taxon>Thermanaerovibrio</taxon>
    </lineage>
</organism>
<dbReference type="Gene3D" id="3.40.1260.20">
    <property type="entry name" value="Ribonuclease E, catalytic domain"/>
    <property type="match status" value="1"/>
</dbReference>
<dbReference type="GO" id="GO:0003723">
    <property type="term" value="F:RNA binding"/>
    <property type="evidence" value="ECO:0007669"/>
    <property type="project" value="UniProtKB-KW"/>
</dbReference>
<evidence type="ECO:0000259" key="6">
    <source>
        <dbReference type="PROSITE" id="PS50126"/>
    </source>
</evidence>
<dbReference type="InterPro" id="IPR003029">
    <property type="entry name" value="S1_domain"/>
</dbReference>
<evidence type="ECO:0000256" key="2">
    <source>
        <dbReference type="ARBA" id="ARBA00022723"/>
    </source>
</evidence>
<dbReference type="OrthoDB" id="9804278at2"/>
<evidence type="ECO:0000313" key="8">
    <source>
        <dbReference type="Proteomes" id="UP000005730"/>
    </source>
</evidence>
<sequence>MRRGKTIVANTLESEESRVAVLDPSGHLLDIYLERMWERQRAGEIYKARVDNVLPGMNAAFLNLGDGRNGFLYLADLGRKPSPGEELVVQVAKTARKGKGARVTPRVSLPGRYVVLVPDGRDVGVSKRVADEEERKRLKELGRQVLPEGFGMIVRTVAEGCGLDEMRCDVEDLMGLWDEISSAARRTAAPCLLYRDGGLLERVLRDELDRDVAEVVLDNPEDLETVTSMCLKFFGPSGGPEVTLYRGRGSVFEVYGVERELELALDKKVWLSSGAYLVIDQAEALTVIDVNTGKYTGAKDLRHTVLKTNLEAAEEVARQLRIRAIGGIVVVDFIDMDSEEDRKILLERLKELFKGDRHRARVFGITPLGLVELTRKRSRSDLRSVLTRGCPMCGSSGFVEREEASAMKLKRAIRKAVGSSSPEAILVAMNPHGARHCLEYLSSWEEEFRCRIFLKEDPSLQWGKFKLEYQGQLRQVEHRLVPSSGGAWVVHRTD</sequence>
<dbReference type="SMART" id="SM00316">
    <property type="entry name" value="S1"/>
    <property type="match status" value="1"/>
</dbReference>
<dbReference type="PROSITE" id="PS50126">
    <property type="entry name" value="S1"/>
    <property type="match status" value="1"/>
</dbReference>
<reference evidence="7 8" key="1">
    <citation type="submission" date="2011-10" db="EMBL/GenBank/DDBJ databases">
        <title>The Noncontiguous Finished genome of Thermanaerovibrio velox DSM 12556.</title>
        <authorList>
            <consortium name="US DOE Joint Genome Institute (JGI-PGF)"/>
            <person name="Lucas S."/>
            <person name="Copeland A."/>
            <person name="Lapidus A."/>
            <person name="Glavina del Rio T."/>
            <person name="Dalin E."/>
            <person name="Tice H."/>
            <person name="Bruce D."/>
            <person name="Goodwin L."/>
            <person name="Pitluck S."/>
            <person name="Peters L."/>
            <person name="Mikhailova N."/>
            <person name="Teshima H."/>
            <person name="Kyrpides N."/>
            <person name="Mavromatis K."/>
            <person name="Ivanova N."/>
            <person name="Markowitz V."/>
            <person name="Cheng J.-F."/>
            <person name="Hugenholtz P."/>
            <person name="Woyke T."/>
            <person name="Wu D."/>
            <person name="Spring S."/>
            <person name="Brambilla E.-M."/>
            <person name="Klenk H.-P."/>
            <person name="Eisen J.A."/>
        </authorList>
    </citation>
    <scope>NUCLEOTIDE SEQUENCE [LARGE SCALE GENOMIC DNA]</scope>
    <source>
        <strain evidence="7 8">DSM 12556</strain>
    </source>
</reference>